<sequence>MPRNFDIDKWIQIAKFTTTAGEMAPFPYIKGAAGCVVTILEAIEKAGKNDEDLQTLADNIGTTMDIVKETIEAHGISSATHFQAVCADFQTYLENLLSDMSKTQRNIEGKRFKRFLKALKARKVADSINDYKQRMNNIKSDYSLRVITDSRLEMPEIRDDLSTRITEAAETSRLQVTSTVESRSDHIVGEIHSLQEVQREVREHTTQIWAKLQDKKGYYKGMVWDLAFGDIELIEQIPQPCSASFCGYQDGYCTVEQSNKTKVIRMYRPSINNGMDAMKQLDNNINILTKSKHENIAQVYGSLSFLPLICSSLLIQVGMKQIPVRKYLNSIPPKEFVQFYIQFICDRESVSNHLRTSYPPDTVTWDKDANPNDAYINEHNRLVIASICHKYDLGINWHPAQYLGIMKKDQYGIPYFGSDDPRSLSADFMSDLKKDHIMSVYTTIFSCFWRKLDEVPHQVVQPYAPGSVLTLPGQTLIGRVWNMSGIWLANRTYKLCNAFIKETFTLGSHSIEGGTVPLVHAGLADYDIEIFLAQGPGYTWIAQASQLYSCLHSGGQVNDYDLYITDGYWHIDVEPKDRQDFFCLCDTFMVEDPPMLSLFIHPPIVDHQTNKMSPPVLSWLYGADSEMSLDEAEEVFNFKFTISWKSRSLLNSSMLTAIPELNAEYGFDPAQGGTDVCKHYGLPILEIFKTPEVMEDSMMSNAEIGALDPMPIILDDAHQTLHDKGSSPQESIMEYTVNGIEEVCTNEVPTKAEITTVLQHNIPSKYRELCIVVITFISTLLLTIIVQACLQ</sequence>
<dbReference type="OrthoDB" id="3017812at2759"/>
<name>A0A284S8T8_ARMOS</name>
<keyword evidence="1" id="KW-1133">Transmembrane helix</keyword>
<dbReference type="Gene3D" id="1.20.930.20">
    <property type="entry name" value="Adaptor protein Cbl, N-terminal domain"/>
    <property type="match status" value="1"/>
</dbReference>
<gene>
    <name evidence="2" type="ORF">ARMOST_20963</name>
</gene>
<dbReference type="Proteomes" id="UP000219338">
    <property type="component" value="Unassembled WGS sequence"/>
</dbReference>
<dbReference type="GO" id="GO:0007166">
    <property type="term" value="P:cell surface receptor signaling pathway"/>
    <property type="evidence" value="ECO:0007669"/>
    <property type="project" value="InterPro"/>
</dbReference>
<protein>
    <submittedName>
        <fullName evidence="2">Uncharacterized protein</fullName>
    </submittedName>
</protein>
<dbReference type="InterPro" id="IPR036537">
    <property type="entry name" value="Adaptor_Cbl_N_dom_sf"/>
</dbReference>
<feature type="transmembrane region" description="Helical" evidence="1">
    <location>
        <begin position="769"/>
        <end position="788"/>
    </location>
</feature>
<accession>A0A284S8T8</accession>
<organism evidence="2 3">
    <name type="scientific">Armillaria ostoyae</name>
    <name type="common">Armillaria root rot fungus</name>
    <dbReference type="NCBI Taxonomy" id="47428"/>
    <lineage>
        <taxon>Eukaryota</taxon>
        <taxon>Fungi</taxon>
        <taxon>Dikarya</taxon>
        <taxon>Basidiomycota</taxon>
        <taxon>Agaricomycotina</taxon>
        <taxon>Agaricomycetes</taxon>
        <taxon>Agaricomycetidae</taxon>
        <taxon>Agaricales</taxon>
        <taxon>Marasmiineae</taxon>
        <taxon>Physalacriaceae</taxon>
        <taxon>Armillaria</taxon>
    </lineage>
</organism>
<evidence type="ECO:0000313" key="3">
    <source>
        <dbReference type="Proteomes" id="UP000219338"/>
    </source>
</evidence>
<dbReference type="CDD" id="cd21037">
    <property type="entry name" value="MLKL_NTD"/>
    <property type="match status" value="1"/>
</dbReference>
<keyword evidence="1" id="KW-0472">Membrane</keyword>
<proteinExistence type="predicted"/>
<dbReference type="EMBL" id="FUEG01000044">
    <property type="protein sequence ID" value="SJL17413.1"/>
    <property type="molecule type" value="Genomic_DNA"/>
</dbReference>
<dbReference type="InterPro" id="IPR059179">
    <property type="entry name" value="MLKL-like_MCAfunc"/>
</dbReference>
<keyword evidence="1" id="KW-0812">Transmembrane</keyword>
<evidence type="ECO:0000256" key="1">
    <source>
        <dbReference type="SAM" id="Phobius"/>
    </source>
</evidence>
<dbReference type="AlphaFoldDB" id="A0A284S8T8"/>
<keyword evidence="3" id="KW-1185">Reference proteome</keyword>
<reference evidence="3" key="1">
    <citation type="journal article" date="2017" name="Nat. Ecol. Evol.">
        <title>Genome expansion and lineage-specific genetic innovations in the forest pathogenic fungi Armillaria.</title>
        <authorList>
            <person name="Sipos G."/>
            <person name="Prasanna A.N."/>
            <person name="Walter M.C."/>
            <person name="O'Connor E."/>
            <person name="Balint B."/>
            <person name="Krizsan K."/>
            <person name="Kiss B."/>
            <person name="Hess J."/>
            <person name="Varga T."/>
            <person name="Slot J."/>
            <person name="Riley R."/>
            <person name="Boka B."/>
            <person name="Rigling D."/>
            <person name="Barry K."/>
            <person name="Lee J."/>
            <person name="Mihaltcheva S."/>
            <person name="LaButti K."/>
            <person name="Lipzen A."/>
            <person name="Waldron R."/>
            <person name="Moloney N.M."/>
            <person name="Sperisen C."/>
            <person name="Kredics L."/>
            <person name="Vagvoelgyi C."/>
            <person name="Patrignani A."/>
            <person name="Fitzpatrick D."/>
            <person name="Nagy I."/>
            <person name="Doyle S."/>
            <person name="Anderson J.B."/>
            <person name="Grigoriev I.V."/>
            <person name="Gueldener U."/>
            <person name="Muensterkoetter M."/>
            <person name="Nagy L.G."/>
        </authorList>
    </citation>
    <scope>NUCLEOTIDE SEQUENCE [LARGE SCALE GENOMIC DNA]</scope>
    <source>
        <strain evidence="3">C18/9</strain>
    </source>
</reference>
<evidence type="ECO:0000313" key="2">
    <source>
        <dbReference type="EMBL" id="SJL17413.1"/>
    </source>
</evidence>